<feature type="domain" description="HTH hxlR-type" evidence="1">
    <location>
        <begin position="1"/>
        <end position="43"/>
    </location>
</feature>
<protein>
    <submittedName>
        <fullName evidence="2">DNA-binding HxlR family transcriptional regulator</fullName>
    </submittedName>
</protein>
<dbReference type="InterPro" id="IPR036390">
    <property type="entry name" value="WH_DNA-bd_sf"/>
</dbReference>
<evidence type="ECO:0000313" key="3">
    <source>
        <dbReference type="Proteomes" id="UP000579945"/>
    </source>
</evidence>
<dbReference type="Proteomes" id="UP000579945">
    <property type="component" value="Unassembled WGS sequence"/>
</dbReference>
<organism evidence="2 3">
    <name type="scientific">Nonomuraea dietziae</name>
    <dbReference type="NCBI Taxonomy" id="65515"/>
    <lineage>
        <taxon>Bacteria</taxon>
        <taxon>Bacillati</taxon>
        <taxon>Actinomycetota</taxon>
        <taxon>Actinomycetes</taxon>
        <taxon>Streptosporangiales</taxon>
        <taxon>Streptosporangiaceae</taxon>
        <taxon>Nonomuraea</taxon>
    </lineage>
</organism>
<name>A0A7W5VR02_9ACTN</name>
<accession>A0A7W5VR02</accession>
<dbReference type="SUPFAM" id="SSF46785">
    <property type="entry name" value="Winged helix' DNA-binding domain"/>
    <property type="match status" value="1"/>
</dbReference>
<evidence type="ECO:0000313" key="2">
    <source>
        <dbReference type="EMBL" id="MBB3732797.1"/>
    </source>
</evidence>
<evidence type="ECO:0000259" key="1">
    <source>
        <dbReference type="PROSITE" id="PS51118"/>
    </source>
</evidence>
<keyword evidence="3" id="KW-1185">Reference proteome</keyword>
<dbReference type="InterPro" id="IPR036388">
    <property type="entry name" value="WH-like_DNA-bd_sf"/>
</dbReference>
<dbReference type="EMBL" id="JACIBV010000001">
    <property type="protein sequence ID" value="MBB3732797.1"/>
    <property type="molecule type" value="Genomic_DNA"/>
</dbReference>
<dbReference type="GO" id="GO:0003677">
    <property type="term" value="F:DNA binding"/>
    <property type="evidence" value="ECO:0007669"/>
    <property type="project" value="UniProtKB-KW"/>
</dbReference>
<dbReference type="AlphaFoldDB" id="A0A7W5VR02"/>
<dbReference type="Pfam" id="PF01638">
    <property type="entry name" value="HxlR"/>
    <property type="match status" value="1"/>
</dbReference>
<gene>
    <name evidence="2" type="ORF">FHR33_008657</name>
</gene>
<comment type="caution">
    <text evidence="2">The sequence shown here is derived from an EMBL/GenBank/DDBJ whole genome shotgun (WGS) entry which is preliminary data.</text>
</comment>
<dbReference type="Gene3D" id="1.10.10.10">
    <property type="entry name" value="Winged helix-like DNA-binding domain superfamily/Winged helix DNA-binding domain"/>
    <property type="match status" value="1"/>
</dbReference>
<dbReference type="PROSITE" id="PS51118">
    <property type="entry name" value="HTH_HXLR"/>
    <property type="match status" value="1"/>
</dbReference>
<keyword evidence="2" id="KW-0238">DNA-binding</keyword>
<dbReference type="InterPro" id="IPR002577">
    <property type="entry name" value="HTH_HxlR"/>
</dbReference>
<proteinExistence type="predicted"/>
<sequence length="51" mass="5605">MRRQAFAGVPARVEHVLTDLGQSALKPVDVLCRWAERNGNAVLAAHDGHDR</sequence>
<reference evidence="2 3" key="1">
    <citation type="submission" date="2020-08" db="EMBL/GenBank/DDBJ databases">
        <title>Sequencing the genomes of 1000 actinobacteria strains.</title>
        <authorList>
            <person name="Klenk H.-P."/>
        </authorList>
    </citation>
    <scope>NUCLEOTIDE SEQUENCE [LARGE SCALE GENOMIC DNA]</scope>
    <source>
        <strain evidence="2 3">DSM 44320</strain>
    </source>
</reference>